<reference evidence="7 8" key="1">
    <citation type="submission" date="2016-07" db="EMBL/GenBank/DDBJ databases">
        <title>Pervasive Adenine N6-methylation of Active Genes in Fungi.</title>
        <authorList>
            <consortium name="DOE Joint Genome Institute"/>
            <person name="Mondo S.J."/>
            <person name="Dannebaum R.O."/>
            <person name="Kuo R.C."/>
            <person name="Labutti K."/>
            <person name="Haridas S."/>
            <person name="Kuo A."/>
            <person name="Salamov A."/>
            <person name="Ahrendt S.R."/>
            <person name="Lipzen A."/>
            <person name="Sullivan W."/>
            <person name="Andreopoulos W.B."/>
            <person name="Clum A."/>
            <person name="Lindquist E."/>
            <person name="Daum C."/>
            <person name="Ramamoorthy G.K."/>
            <person name="Gryganskyi A."/>
            <person name="Culley D."/>
            <person name="Magnuson J.K."/>
            <person name="James T.Y."/>
            <person name="O'Malley M.A."/>
            <person name="Stajich J.E."/>
            <person name="Spatafora J.W."/>
            <person name="Visel A."/>
            <person name="Grigoriev I.V."/>
        </authorList>
    </citation>
    <scope>NUCLEOTIDE SEQUENCE [LARGE SCALE GENOMIC DNA]</scope>
    <source>
        <strain evidence="7 8">CBS 115471</strain>
    </source>
</reference>
<dbReference type="PANTHER" id="PTHR15549">
    <property type="entry name" value="PAIRED IMMUNOGLOBULIN-LIKE TYPE 2 RECEPTOR"/>
    <property type="match status" value="1"/>
</dbReference>
<dbReference type="OrthoDB" id="3792810at2759"/>
<dbReference type="InterPro" id="IPR051694">
    <property type="entry name" value="Immunoregulatory_rcpt-like"/>
</dbReference>
<protein>
    <submittedName>
        <fullName evidence="7">Uncharacterized protein</fullName>
    </submittedName>
</protein>
<evidence type="ECO:0000256" key="3">
    <source>
        <dbReference type="ARBA" id="ARBA00022989"/>
    </source>
</evidence>
<organism evidence="7 8">
    <name type="scientific">Clohesyomyces aquaticus</name>
    <dbReference type="NCBI Taxonomy" id="1231657"/>
    <lineage>
        <taxon>Eukaryota</taxon>
        <taxon>Fungi</taxon>
        <taxon>Dikarya</taxon>
        <taxon>Ascomycota</taxon>
        <taxon>Pezizomycotina</taxon>
        <taxon>Dothideomycetes</taxon>
        <taxon>Pleosporomycetidae</taxon>
        <taxon>Pleosporales</taxon>
        <taxon>Lindgomycetaceae</taxon>
        <taxon>Clohesyomyces</taxon>
    </lineage>
</organism>
<feature type="compositionally biased region" description="Low complexity" evidence="5">
    <location>
        <begin position="212"/>
        <end position="221"/>
    </location>
</feature>
<evidence type="ECO:0000256" key="2">
    <source>
        <dbReference type="ARBA" id="ARBA00022692"/>
    </source>
</evidence>
<dbReference type="GO" id="GO:0016020">
    <property type="term" value="C:membrane"/>
    <property type="evidence" value="ECO:0007669"/>
    <property type="project" value="UniProtKB-SubCell"/>
</dbReference>
<keyword evidence="2 6" id="KW-0812">Transmembrane</keyword>
<evidence type="ECO:0000313" key="8">
    <source>
        <dbReference type="Proteomes" id="UP000193144"/>
    </source>
</evidence>
<evidence type="ECO:0000256" key="4">
    <source>
        <dbReference type="ARBA" id="ARBA00023136"/>
    </source>
</evidence>
<dbReference type="CDD" id="cd12087">
    <property type="entry name" value="TM_EGFR-like"/>
    <property type="match status" value="1"/>
</dbReference>
<evidence type="ECO:0000313" key="7">
    <source>
        <dbReference type="EMBL" id="ORY07009.1"/>
    </source>
</evidence>
<comment type="subcellular location">
    <subcellularLocation>
        <location evidence="1">Membrane</location>
        <topology evidence="1">Single-pass membrane protein</topology>
    </subcellularLocation>
</comment>
<sequence length="343" mass="37002">MSPERKSIATIVYPYASSVEPQNRTMAVIPPLTKYVNLGPLPTAVSFPASCTNTLYDLKHTYLGLNEFVPTAGCALKECCPSGKYYTEDWAWYTSYFSPAVCPQDYTSCPGPISPIILSTAPGETVSFCCPRGYGCPMLSPFYGACGSGLSSRTTTLLVLDDLNHQSSLSSRSYYSTDQNFQNWAVAYPIQVRMGGSPTDTTSAITQSSEHTPPSTTSTGGANLATESKGSASLSTGAIVGIAFGGFFSIAFLALAVLWILRRRHNLPVETPDPQPPPVSQLVDMSKFNYQGAPSQGVPYQGVPYQVAPYQTAPMESPAYPQGVQEMPYAPQRLWEMPANADR</sequence>
<feature type="transmembrane region" description="Helical" evidence="6">
    <location>
        <begin position="238"/>
        <end position="261"/>
    </location>
</feature>
<feature type="compositionally biased region" description="Polar residues" evidence="5">
    <location>
        <begin position="198"/>
        <end position="211"/>
    </location>
</feature>
<dbReference type="AlphaFoldDB" id="A0A1Y1Z9S4"/>
<dbReference type="Proteomes" id="UP000193144">
    <property type="component" value="Unassembled WGS sequence"/>
</dbReference>
<keyword evidence="8" id="KW-1185">Reference proteome</keyword>
<feature type="region of interest" description="Disordered" evidence="5">
    <location>
        <begin position="197"/>
        <end position="227"/>
    </location>
</feature>
<name>A0A1Y1Z9S4_9PLEO</name>
<keyword evidence="3 6" id="KW-1133">Transmembrane helix</keyword>
<keyword evidence="4 6" id="KW-0472">Membrane</keyword>
<dbReference type="GO" id="GO:0071944">
    <property type="term" value="C:cell periphery"/>
    <property type="evidence" value="ECO:0007669"/>
    <property type="project" value="UniProtKB-ARBA"/>
</dbReference>
<proteinExistence type="predicted"/>
<accession>A0A1Y1Z9S4</accession>
<dbReference type="EMBL" id="MCFA01000112">
    <property type="protein sequence ID" value="ORY07009.1"/>
    <property type="molecule type" value="Genomic_DNA"/>
</dbReference>
<evidence type="ECO:0000256" key="1">
    <source>
        <dbReference type="ARBA" id="ARBA00004167"/>
    </source>
</evidence>
<dbReference type="STRING" id="1231657.A0A1Y1Z9S4"/>
<evidence type="ECO:0000256" key="5">
    <source>
        <dbReference type="SAM" id="MobiDB-lite"/>
    </source>
</evidence>
<evidence type="ECO:0000256" key="6">
    <source>
        <dbReference type="SAM" id="Phobius"/>
    </source>
</evidence>
<comment type="caution">
    <text evidence="7">The sequence shown here is derived from an EMBL/GenBank/DDBJ whole genome shotgun (WGS) entry which is preliminary data.</text>
</comment>
<gene>
    <name evidence="7" type="ORF">BCR34DRAFT_570920</name>
</gene>